<proteinExistence type="predicted"/>
<dbReference type="RefSeq" id="WP_091473821.1">
    <property type="nucleotide sequence ID" value="NZ_FOJT01000002.1"/>
</dbReference>
<evidence type="ECO:0000313" key="2">
    <source>
        <dbReference type="EMBL" id="SFA84672.1"/>
    </source>
</evidence>
<evidence type="ECO:0000313" key="3">
    <source>
        <dbReference type="Proteomes" id="UP000199604"/>
    </source>
</evidence>
<dbReference type="STRING" id="498292.SAMN05660845_0604"/>
<dbReference type="EMBL" id="FOJT01000002">
    <property type="protein sequence ID" value="SFA84672.1"/>
    <property type="molecule type" value="Genomic_DNA"/>
</dbReference>
<feature type="transmembrane region" description="Helical" evidence="1">
    <location>
        <begin position="80"/>
        <end position="100"/>
    </location>
</feature>
<reference evidence="3" key="1">
    <citation type="submission" date="2016-10" db="EMBL/GenBank/DDBJ databases">
        <authorList>
            <person name="Varghese N."/>
            <person name="Submissions S."/>
        </authorList>
    </citation>
    <scope>NUCLEOTIDE SEQUENCE [LARGE SCALE GENOMIC DNA]</scope>
    <source>
        <strain evidence="3">DSM 21789</strain>
    </source>
</reference>
<gene>
    <name evidence="2" type="ORF">SAMN05660845_0604</name>
</gene>
<dbReference type="AlphaFoldDB" id="A0A1I0W7K2"/>
<keyword evidence="1" id="KW-0812">Transmembrane</keyword>
<keyword evidence="1" id="KW-1133">Transmembrane helix</keyword>
<name>A0A1I0W7K2_9FLAO</name>
<accession>A0A1I0W7K2</accession>
<feature type="transmembrane region" description="Helical" evidence="1">
    <location>
        <begin position="39"/>
        <end position="60"/>
    </location>
</feature>
<evidence type="ECO:0000256" key="1">
    <source>
        <dbReference type="SAM" id="Phobius"/>
    </source>
</evidence>
<keyword evidence="1" id="KW-0472">Membrane</keyword>
<keyword evidence="3" id="KW-1185">Reference proteome</keyword>
<feature type="transmembrane region" description="Helical" evidence="1">
    <location>
        <begin position="129"/>
        <end position="151"/>
    </location>
</feature>
<protein>
    <submittedName>
        <fullName evidence="2">Uncharacterized protein</fullName>
    </submittedName>
</protein>
<sequence>MKELDLLKKDWNKNDNYPKFSEQEIYAMLHKNSSSTVKWIFIISILELSFGLVLGIILSFTKFDIENTEFLKTIGVYNYYEAFVGVLYVVVVYFIIRFYLMYKKVSTTDNTKQLMTNILKARKTVQNYILFNLIAFAVGFVPFFSYVLKISADKASLETTGKLVEISTKGYILTFLLILVITGIFTAIIWFVYKLLYGFLLKKLKRNFEELKKIDL</sequence>
<dbReference type="Proteomes" id="UP000199604">
    <property type="component" value="Unassembled WGS sequence"/>
</dbReference>
<organism evidence="2 3">
    <name type="scientific">Flavobacterium swingsii</name>
    <dbReference type="NCBI Taxonomy" id="498292"/>
    <lineage>
        <taxon>Bacteria</taxon>
        <taxon>Pseudomonadati</taxon>
        <taxon>Bacteroidota</taxon>
        <taxon>Flavobacteriia</taxon>
        <taxon>Flavobacteriales</taxon>
        <taxon>Flavobacteriaceae</taxon>
        <taxon>Flavobacterium</taxon>
    </lineage>
</organism>
<feature type="transmembrane region" description="Helical" evidence="1">
    <location>
        <begin position="171"/>
        <end position="196"/>
    </location>
</feature>
<dbReference type="OrthoDB" id="709028at2"/>